<comment type="caution">
    <text evidence="1">The sequence shown here is derived from an EMBL/GenBank/DDBJ whole genome shotgun (WGS) entry which is preliminary data.</text>
</comment>
<evidence type="ECO:0008006" key="3">
    <source>
        <dbReference type="Google" id="ProtNLM"/>
    </source>
</evidence>
<name>A0ABV7IIK2_9RHOB</name>
<dbReference type="RefSeq" id="WP_207468260.1">
    <property type="nucleotide sequence ID" value="NZ_JAFNAW010000020.1"/>
</dbReference>
<organism evidence="1 2">
    <name type="scientific">Paracoccus fontiphilus</name>
    <dbReference type="NCBI Taxonomy" id="1815556"/>
    <lineage>
        <taxon>Bacteria</taxon>
        <taxon>Pseudomonadati</taxon>
        <taxon>Pseudomonadota</taxon>
        <taxon>Alphaproteobacteria</taxon>
        <taxon>Rhodobacterales</taxon>
        <taxon>Paracoccaceae</taxon>
        <taxon>Paracoccus</taxon>
    </lineage>
</organism>
<dbReference type="EMBL" id="JBHRTE010000035">
    <property type="protein sequence ID" value="MFC3167931.1"/>
    <property type="molecule type" value="Genomic_DNA"/>
</dbReference>
<dbReference type="Proteomes" id="UP001595557">
    <property type="component" value="Unassembled WGS sequence"/>
</dbReference>
<accession>A0ABV7IIK2</accession>
<reference evidence="2" key="1">
    <citation type="journal article" date="2019" name="Int. J. Syst. Evol. Microbiol.">
        <title>The Global Catalogue of Microorganisms (GCM) 10K type strain sequencing project: providing services to taxonomists for standard genome sequencing and annotation.</title>
        <authorList>
            <consortium name="The Broad Institute Genomics Platform"/>
            <consortium name="The Broad Institute Genome Sequencing Center for Infectious Disease"/>
            <person name="Wu L."/>
            <person name="Ma J."/>
        </authorList>
    </citation>
    <scope>NUCLEOTIDE SEQUENCE [LARGE SCALE GENOMIC DNA]</scope>
    <source>
        <strain evidence="2">KCTC 52239</strain>
    </source>
</reference>
<keyword evidence="2" id="KW-1185">Reference proteome</keyword>
<gene>
    <name evidence="1" type="ORF">ACFOD7_07720</name>
</gene>
<protein>
    <recommendedName>
        <fullName evidence="3">Transposase</fullName>
    </recommendedName>
</protein>
<sequence>MVFSGKRKPVLTGRGAQAKADMRRLHVDSAMCHAQLQVMQTERTFHADAF</sequence>
<evidence type="ECO:0000313" key="1">
    <source>
        <dbReference type="EMBL" id="MFC3167931.1"/>
    </source>
</evidence>
<evidence type="ECO:0000313" key="2">
    <source>
        <dbReference type="Proteomes" id="UP001595557"/>
    </source>
</evidence>
<proteinExistence type="predicted"/>